<feature type="compositionally biased region" description="Low complexity" evidence="1">
    <location>
        <begin position="26"/>
        <end position="36"/>
    </location>
</feature>
<feature type="region of interest" description="Disordered" evidence="1">
    <location>
        <begin position="1"/>
        <end position="56"/>
    </location>
</feature>
<name>A0AA39I0U5_9BILA</name>
<dbReference type="EMBL" id="JAUCMV010000002">
    <property type="protein sequence ID" value="KAK0415718.1"/>
    <property type="molecule type" value="Genomic_DNA"/>
</dbReference>
<feature type="compositionally biased region" description="Basic and acidic residues" evidence="1">
    <location>
        <begin position="150"/>
        <end position="159"/>
    </location>
</feature>
<feature type="region of interest" description="Disordered" evidence="1">
    <location>
        <begin position="103"/>
        <end position="159"/>
    </location>
</feature>
<gene>
    <name evidence="2" type="ORF">QR680_012082</name>
</gene>
<sequence length="159" mass="18667">METPKKKKNTGILKRLSQLVHTPRGSPSSSSKSTETPPKRRAGTRSPAPDDGDEEWIRSLRESVEESYRLAERELELRFAAEKQLARLRRSHLDLTLRFLDLQQRSRTPLPPRTPFRTPQTSRQRRLFREEPPPYRPRSSSYHRIPQPEPEGRLYETDL</sequence>
<evidence type="ECO:0000313" key="2">
    <source>
        <dbReference type="EMBL" id="KAK0415718.1"/>
    </source>
</evidence>
<comment type="caution">
    <text evidence="2">The sequence shown here is derived from an EMBL/GenBank/DDBJ whole genome shotgun (WGS) entry which is preliminary data.</text>
</comment>
<dbReference type="AlphaFoldDB" id="A0AA39I0U5"/>
<protein>
    <submittedName>
        <fullName evidence="2">Uncharacterized protein</fullName>
    </submittedName>
</protein>
<accession>A0AA39I0U5</accession>
<evidence type="ECO:0000313" key="3">
    <source>
        <dbReference type="Proteomes" id="UP001175271"/>
    </source>
</evidence>
<evidence type="ECO:0000256" key="1">
    <source>
        <dbReference type="SAM" id="MobiDB-lite"/>
    </source>
</evidence>
<organism evidence="2 3">
    <name type="scientific">Steinernema hermaphroditum</name>
    <dbReference type="NCBI Taxonomy" id="289476"/>
    <lineage>
        <taxon>Eukaryota</taxon>
        <taxon>Metazoa</taxon>
        <taxon>Ecdysozoa</taxon>
        <taxon>Nematoda</taxon>
        <taxon>Chromadorea</taxon>
        <taxon>Rhabditida</taxon>
        <taxon>Tylenchina</taxon>
        <taxon>Panagrolaimomorpha</taxon>
        <taxon>Strongyloidoidea</taxon>
        <taxon>Steinernematidae</taxon>
        <taxon>Steinernema</taxon>
    </lineage>
</organism>
<keyword evidence="3" id="KW-1185">Reference proteome</keyword>
<reference evidence="2" key="1">
    <citation type="submission" date="2023-06" db="EMBL/GenBank/DDBJ databases">
        <title>Genomic analysis of the entomopathogenic nematode Steinernema hermaphroditum.</title>
        <authorList>
            <person name="Schwarz E.M."/>
            <person name="Heppert J.K."/>
            <person name="Baniya A."/>
            <person name="Schwartz H.T."/>
            <person name="Tan C.-H."/>
            <person name="Antoshechkin I."/>
            <person name="Sternberg P.W."/>
            <person name="Goodrich-Blair H."/>
            <person name="Dillman A.R."/>
        </authorList>
    </citation>
    <scope>NUCLEOTIDE SEQUENCE</scope>
    <source>
        <strain evidence="2">PS9179</strain>
        <tissue evidence="2">Whole animal</tissue>
    </source>
</reference>
<proteinExistence type="predicted"/>
<dbReference type="Proteomes" id="UP001175271">
    <property type="component" value="Unassembled WGS sequence"/>
</dbReference>